<sequence>MPRNITIYIQNYAYVGLTKDMRAMCHQQPEFSARWDRSLPTGCHFRILNNSLKSLDRFRVERGDEIVGRLQEWHRTGCGNGAERVLTFETLMNELTQAGVEAVSMGHAYGYQSAEPEKDREEECEEEPRGDREVDEISREDDGGQDAEDD</sequence>
<organism evidence="2 3">
    <name type="scientific">Fonsecaea multimorphosa CBS 102226</name>
    <dbReference type="NCBI Taxonomy" id="1442371"/>
    <lineage>
        <taxon>Eukaryota</taxon>
        <taxon>Fungi</taxon>
        <taxon>Dikarya</taxon>
        <taxon>Ascomycota</taxon>
        <taxon>Pezizomycotina</taxon>
        <taxon>Eurotiomycetes</taxon>
        <taxon>Chaetothyriomycetidae</taxon>
        <taxon>Chaetothyriales</taxon>
        <taxon>Herpotrichiellaceae</taxon>
        <taxon>Fonsecaea</taxon>
    </lineage>
</organism>
<reference evidence="2 3" key="1">
    <citation type="submission" date="2015-01" db="EMBL/GenBank/DDBJ databases">
        <title>The Genome Sequence of Fonsecaea multimorphosa CBS 102226.</title>
        <authorList>
            <consortium name="The Broad Institute Genomics Platform"/>
            <person name="Cuomo C."/>
            <person name="de Hoog S."/>
            <person name="Gorbushina A."/>
            <person name="Stielow B."/>
            <person name="Teixiera M."/>
            <person name="Abouelleil A."/>
            <person name="Chapman S.B."/>
            <person name="Priest M."/>
            <person name="Young S.K."/>
            <person name="Wortman J."/>
            <person name="Nusbaum C."/>
            <person name="Birren B."/>
        </authorList>
    </citation>
    <scope>NUCLEOTIDE SEQUENCE [LARGE SCALE GENOMIC DNA]</scope>
    <source>
        <strain evidence="2 3">CBS 102226</strain>
    </source>
</reference>
<evidence type="ECO:0000313" key="3">
    <source>
        <dbReference type="Proteomes" id="UP000053411"/>
    </source>
</evidence>
<proteinExistence type="predicted"/>
<dbReference type="VEuPathDB" id="FungiDB:Z520_12316"/>
<feature type="compositionally biased region" description="Basic and acidic residues" evidence="1">
    <location>
        <begin position="115"/>
        <end position="142"/>
    </location>
</feature>
<evidence type="ECO:0000313" key="2">
    <source>
        <dbReference type="EMBL" id="KIX91989.1"/>
    </source>
</evidence>
<feature type="region of interest" description="Disordered" evidence="1">
    <location>
        <begin position="107"/>
        <end position="150"/>
    </location>
</feature>
<keyword evidence="3" id="KW-1185">Reference proteome</keyword>
<dbReference type="GeneID" id="27718062"/>
<gene>
    <name evidence="2" type="ORF">Z520_12316</name>
</gene>
<accession>A0A0D2JND5</accession>
<evidence type="ECO:0000256" key="1">
    <source>
        <dbReference type="SAM" id="MobiDB-lite"/>
    </source>
</evidence>
<dbReference type="AlphaFoldDB" id="A0A0D2JND5"/>
<dbReference type="RefSeq" id="XP_016626112.1">
    <property type="nucleotide sequence ID" value="XM_016782802.1"/>
</dbReference>
<dbReference type="EMBL" id="KN848114">
    <property type="protein sequence ID" value="KIX91989.1"/>
    <property type="molecule type" value="Genomic_DNA"/>
</dbReference>
<dbReference type="Proteomes" id="UP000053411">
    <property type="component" value="Unassembled WGS sequence"/>
</dbReference>
<protein>
    <submittedName>
        <fullName evidence="2">Uncharacterized protein</fullName>
    </submittedName>
</protein>
<dbReference type="OrthoDB" id="5424338at2759"/>
<name>A0A0D2JND5_9EURO</name>